<sequence length="318" mass="35658">MLKNKTKKIIKRAFRKTGLEVRRVAEAKFFDLSEDKGHPLEAVYAARGKPCLVKVSLSRLVTFGYGAFSLETGGGHPFLKTLEEYKKNPVMSERESSLCRFYELFRPASASELMGLSQPSFSRLNELSALEAPPLWAWESPEEYGSYIKSIHQKEDIEQGARFGAFVGGSQFGPVETRKLAVEYCRLTRLYDSIRAYGFRADRCEPMTGVAMVNGSEWLITVSTGQHRIACMAALGYDSAIIKLQPTKAPAGLMLRSCHRHFPTVLNGFHTEEEALEIFDRLISKKPPRAAHKWLAYCAHGDAVEPVVERNQLSAFPC</sequence>
<organism evidence="1 2">
    <name type="scientific">Billgrantia pellis</name>
    <dbReference type="NCBI Taxonomy" id="2606936"/>
    <lineage>
        <taxon>Bacteria</taxon>
        <taxon>Pseudomonadati</taxon>
        <taxon>Pseudomonadota</taxon>
        <taxon>Gammaproteobacteria</taxon>
        <taxon>Oceanospirillales</taxon>
        <taxon>Halomonadaceae</taxon>
        <taxon>Billgrantia</taxon>
    </lineage>
</organism>
<dbReference type="AlphaFoldDB" id="A0A7V7KG17"/>
<reference evidence="1 2" key="1">
    <citation type="submission" date="2019-08" db="EMBL/GenBank/DDBJ databases">
        <title>Bioinformatics analysis of the strain L3 and L5.</title>
        <authorList>
            <person name="Li X."/>
        </authorList>
    </citation>
    <scope>NUCLEOTIDE SEQUENCE [LARGE SCALE GENOMIC DNA]</scope>
    <source>
        <strain evidence="1 2">L5</strain>
    </source>
</reference>
<evidence type="ECO:0000313" key="1">
    <source>
        <dbReference type="EMBL" id="KAA0011406.1"/>
    </source>
</evidence>
<keyword evidence="2" id="KW-1185">Reference proteome</keyword>
<dbReference type="EMBL" id="VTPY01000005">
    <property type="protein sequence ID" value="KAA0011406.1"/>
    <property type="molecule type" value="Genomic_DNA"/>
</dbReference>
<comment type="caution">
    <text evidence="1">The sequence shown here is derived from an EMBL/GenBank/DDBJ whole genome shotgun (WGS) entry which is preliminary data.</text>
</comment>
<protein>
    <submittedName>
        <fullName evidence="1">Uncharacterized protein</fullName>
    </submittedName>
</protein>
<proteinExistence type="predicted"/>
<dbReference type="Proteomes" id="UP000486760">
    <property type="component" value="Unassembled WGS sequence"/>
</dbReference>
<evidence type="ECO:0000313" key="2">
    <source>
        <dbReference type="Proteomes" id="UP000486760"/>
    </source>
</evidence>
<accession>A0A7V7KG17</accession>
<gene>
    <name evidence="1" type="ORF">F0A17_15035</name>
</gene>
<dbReference type="RefSeq" id="WP_149329147.1">
    <property type="nucleotide sequence ID" value="NZ_VTPY01000005.1"/>
</dbReference>
<name>A0A7V7KG17_9GAMM</name>